<accession>A0ACC7NKQ5</accession>
<feature type="non-terminal residue" evidence="1">
    <location>
        <position position="872"/>
    </location>
</feature>
<dbReference type="Proteomes" id="UP001629235">
    <property type="component" value="Unassembled WGS sequence"/>
</dbReference>
<keyword evidence="2" id="KW-1185">Reference proteome</keyword>
<dbReference type="EMBL" id="JAQQDW010000105">
    <property type="protein sequence ID" value="MFM0108147.1"/>
    <property type="molecule type" value="Genomic_DNA"/>
</dbReference>
<organism evidence="1 2">
    <name type="scientific">Paraburkholderia rhynchosiae</name>
    <dbReference type="NCBI Taxonomy" id="487049"/>
    <lineage>
        <taxon>Bacteria</taxon>
        <taxon>Pseudomonadati</taxon>
        <taxon>Pseudomonadota</taxon>
        <taxon>Betaproteobacteria</taxon>
        <taxon>Burkholderiales</taxon>
        <taxon>Burkholderiaceae</taxon>
        <taxon>Paraburkholderia</taxon>
    </lineage>
</organism>
<gene>
    <name evidence="1" type="ORF">PQR01_33080</name>
</gene>
<evidence type="ECO:0000313" key="2">
    <source>
        <dbReference type="Proteomes" id="UP001629235"/>
    </source>
</evidence>
<name>A0ACC7NKQ5_9BURK</name>
<proteinExistence type="predicted"/>
<evidence type="ECO:0000313" key="1">
    <source>
        <dbReference type="EMBL" id="MFM0108147.1"/>
    </source>
</evidence>
<sequence length="872" mass="85862">MNTIYRIVWNDARRVWVVASELVKGAGKKASGGVDFRGKKIAGEPECLCIRLSVIGEHRDGTAHDNAARWKLSKLVAALLAVGWLGFSGNAFGQCTTGGGTISTPTTGGCTVSTDGSTVSILSGGTFTGWINFNANNTVLGIDQGGSFVANSGIAGNPQPVSVSGTGASNPTWTVNNNGSMTVASTIAWGLISRRTSGTLIVNNTGTIQNNTTSNLPAIASLGDGMIITVTNSGMISANAGPAIWNDGAGTTTVVNQTGGTIQSLGNYAIYEPSITSLSITNEAGATITTSSTNSTINSGGSTTLRNAGTISVASPATNTAMSLSGVNDLLILEPTSVINGIVQANGGTNTLALGGGSGSGTFNLSLIGGTNTQQYRSFSTFQKIEGDTWTLTGSNTNLANLTWSLAGGTLILDNTGTLTGNVVNPSTATGPVSLQVARPITPSAANGLAIDMEGPFSNTIALNTGASFTTNSGQFKVGAGVTTLTGPVAFPNLVTIAGGTLQVGDGGAGTGGSITGNITDNAALIFNHSDNVTYGGVVSGSGTLAQSGTGTLTLSGANTYTGGSFLNNGILAVSNNNNLGGAATRLTFNGGTLRTTVGLTNVTRPITLNTTGTIDNAGNNDSFNGLIDGVGSLTSTGTGNLTLAANNTYSGGTVLAAGTLTMGNASALGTGILAMAAGTTLDFLGSYTVNNAVTLSGSPTFNVNTGLTTTWTGNISDGTSPGVLNRTGAGTLVLSGTSTYSGGSTLGSGTVVATDGSVLGTGVISNSAALQLNFASNSTLANTLSGTDSLTKSGAGVATLSAAGSGEGAVSVNTGTLQFSQSGAFNAAGYTTQTGASTAIGGTSQLAVSGAFTQAAGSALDVTLGSNNPVI</sequence>
<reference evidence="1 2" key="1">
    <citation type="journal article" date="2024" name="Chem. Sci.">
        <title>Discovery of megapolipeptins by genome mining of a Burkholderiales bacteria collection.</title>
        <authorList>
            <person name="Paulo B.S."/>
            <person name="Recchia M.J.J."/>
            <person name="Lee S."/>
            <person name="Fergusson C.H."/>
            <person name="Romanowski S.B."/>
            <person name="Hernandez A."/>
            <person name="Krull N."/>
            <person name="Liu D.Y."/>
            <person name="Cavanagh H."/>
            <person name="Bos A."/>
            <person name="Gray C.A."/>
            <person name="Murphy B.T."/>
            <person name="Linington R.G."/>
            <person name="Eustaquio A.S."/>
        </authorList>
    </citation>
    <scope>NUCLEOTIDE SEQUENCE [LARGE SCALE GENOMIC DNA]</scope>
    <source>
        <strain evidence="1 2">RL18-126-BIB-B</strain>
    </source>
</reference>
<comment type="caution">
    <text evidence="1">The sequence shown here is derived from an EMBL/GenBank/DDBJ whole genome shotgun (WGS) entry which is preliminary data.</text>
</comment>
<protein>
    <submittedName>
        <fullName evidence="1">ESPR-type extended signal peptide-containing protein</fullName>
    </submittedName>
</protein>